<keyword evidence="11" id="KW-0812">Transmembrane</keyword>
<dbReference type="PANTHER" id="PTHR35809:SF1">
    <property type="entry name" value="ARCHAETIDYLSERINE DECARBOXYLASE PROENZYME-RELATED"/>
    <property type="match status" value="1"/>
</dbReference>
<keyword evidence="4" id="KW-0443">Lipid metabolism</keyword>
<keyword evidence="8 12" id="KW-0456">Lyase</keyword>
<evidence type="ECO:0000256" key="11">
    <source>
        <dbReference type="SAM" id="Phobius"/>
    </source>
</evidence>
<keyword evidence="1" id="KW-1003">Cell membrane</keyword>
<dbReference type="InterPro" id="IPR003817">
    <property type="entry name" value="PS_Dcarbxylase"/>
</dbReference>
<dbReference type="PANTHER" id="PTHR35809">
    <property type="entry name" value="ARCHAETIDYLSERINE DECARBOXYLASE PROENZYME-RELATED"/>
    <property type="match status" value="1"/>
</dbReference>
<name>A0A3B0ZV94_9ZZZZ</name>
<evidence type="ECO:0000256" key="8">
    <source>
        <dbReference type="ARBA" id="ARBA00023239"/>
    </source>
</evidence>
<evidence type="ECO:0000256" key="5">
    <source>
        <dbReference type="ARBA" id="ARBA00023136"/>
    </source>
</evidence>
<keyword evidence="9" id="KW-1208">Phospholipid metabolism</keyword>
<keyword evidence="10" id="KW-0670">Pyruvate</keyword>
<evidence type="ECO:0000256" key="9">
    <source>
        <dbReference type="ARBA" id="ARBA00023264"/>
    </source>
</evidence>
<evidence type="ECO:0000313" key="12">
    <source>
        <dbReference type="EMBL" id="VAW91342.1"/>
    </source>
</evidence>
<keyword evidence="3" id="KW-0210">Decarboxylase</keyword>
<feature type="transmembrane region" description="Helical" evidence="11">
    <location>
        <begin position="12"/>
        <end position="42"/>
    </location>
</feature>
<accession>A0A3B0ZV94</accession>
<keyword evidence="6" id="KW-0865">Zymogen</keyword>
<keyword evidence="5 11" id="KW-0472">Membrane</keyword>
<evidence type="ECO:0000256" key="3">
    <source>
        <dbReference type="ARBA" id="ARBA00022793"/>
    </source>
</evidence>
<dbReference type="AlphaFoldDB" id="A0A3B0ZV94"/>
<evidence type="ECO:0000256" key="1">
    <source>
        <dbReference type="ARBA" id="ARBA00022475"/>
    </source>
</evidence>
<keyword evidence="11" id="KW-1133">Transmembrane helix</keyword>
<keyword evidence="2" id="KW-0444">Lipid biosynthesis</keyword>
<dbReference type="GO" id="GO:0004609">
    <property type="term" value="F:phosphatidylserine decarboxylase activity"/>
    <property type="evidence" value="ECO:0007669"/>
    <property type="project" value="UniProtKB-EC"/>
</dbReference>
<organism evidence="12">
    <name type="scientific">hydrothermal vent metagenome</name>
    <dbReference type="NCBI Taxonomy" id="652676"/>
    <lineage>
        <taxon>unclassified sequences</taxon>
        <taxon>metagenomes</taxon>
        <taxon>ecological metagenomes</taxon>
    </lineage>
</organism>
<evidence type="ECO:0000256" key="7">
    <source>
        <dbReference type="ARBA" id="ARBA00023209"/>
    </source>
</evidence>
<evidence type="ECO:0000256" key="2">
    <source>
        <dbReference type="ARBA" id="ARBA00022516"/>
    </source>
</evidence>
<dbReference type="GO" id="GO:0008654">
    <property type="term" value="P:phospholipid biosynthetic process"/>
    <property type="evidence" value="ECO:0007669"/>
    <property type="project" value="UniProtKB-KW"/>
</dbReference>
<sequence length="204" mass="22944">MIAREGRAIVGLLTAGMIVAHFFVGAYIWPVWGVVLVVMYLYRDPERVIPSLPLGLVSPADGVIKKIQNQLDPFLKRESICVSLQMNWYGIYVLRAVTEGKIMQHWVHESNKEHEAEFDGPLQHAIWIQTDEQDDIVIAIHAGGRYRKMHCHAATGERVGQGKRCGFIPFGTRIDILLPTKVRIAIEEGDKVKAGRDLIGELVH</sequence>
<dbReference type="EMBL" id="UOFR01000010">
    <property type="protein sequence ID" value="VAW91342.1"/>
    <property type="molecule type" value="Genomic_DNA"/>
</dbReference>
<protein>
    <submittedName>
        <fullName evidence="12">Phosphatidylserine decarboxylase</fullName>
        <ecNumber evidence="12">4.1.1.65</ecNumber>
    </submittedName>
</protein>
<evidence type="ECO:0000256" key="4">
    <source>
        <dbReference type="ARBA" id="ARBA00023098"/>
    </source>
</evidence>
<dbReference type="Pfam" id="PF02666">
    <property type="entry name" value="PS_Dcarbxylase"/>
    <property type="match status" value="1"/>
</dbReference>
<dbReference type="EC" id="4.1.1.65" evidence="12"/>
<reference evidence="12" key="1">
    <citation type="submission" date="2018-06" db="EMBL/GenBank/DDBJ databases">
        <authorList>
            <person name="Zhirakovskaya E."/>
        </authorList>
    </citation>
    <scope>NUCLEOTIDE SEQUENCE</scope>
</reference>
<proteinExistence type="predicted"/>
<dbReference type="InterPro" id="IPR033175">
    <property type="entry name" value="PSD-A"/>
</dbReference>
<keyword evidence="7" id="KW-0594">Phospholipid biosynthesis</keyword>
<evidence type="ECO:0000256" key="6">
    <source>
        <dbReference type="ARBA" id="ARBA00023145"/>
    </source>
</evidence>
<evidence type="ECO:0000256" key="10">
    <source>
        <dbReference type="ARBA" id="ARBA00023317"/>
    </source>
</evidence>
<gene>
    <name evidence="12" type="ORF">MNBD_GAMMA21-345</name>
</gene>